<dbReference type="EMBL" id="AP022598">
    <property type="protein sequence ID" value="BBY76537.1"/>
    <property type="molecule type" value="Genomic_DNA"/>
</dbReference>
<gene>
    <name evidence="2" type="ORF">MPRF_34360</name>
</gene>
<feature type="compositionally biased region" description="Acidic residues" evidence="1">
    <location>
        <begin position="263"/>
        <end position="273"/>
    </location>
</feature>
<feature type="compositionally biased region" description="Acidic residues" evidence="1">
    <location>
        <begin position="314"/>
        <end position="363"/>
    </location>
</feature>
<name>A0A7I7U5G0_MYCPF</name>
<proteinExistence type="predicted"/>
<evidence type="ECO:0000313" key="2">
    <source>
        <dbReference type="EMBL" id="BBY76537.1"/>
    </source>
</evidence>
<reference evidence="2 3" key="1">
    <citation type="journal article" date="2019" name="Emerg. Microbes Infect.">
        <title>Comprehensive subspecies identification of 175 nontuberculous mycobacteria species based on 7547 genomic profiles.</title>
        <authorList>
            <person name="Matsumoto Y."/>
            <person name="Kinjo T."/>
            <person name="Motooka D."/>
            <person name="Nabeya D."/>
            <person name="Jung N."/>
            <person name="Uechi K."/>
            <person name="Horii T."/>
            <person name="Iida T."/>
            <person name="Fujita J."/>
            <person name="Nakamura S."/>
        </authorList>
    </citation>
    <scope>NUCLEOTIDE SEQUENCE [LARGE SCALE GENOMIC DNA]</scope>
    <source>
        <strain evidence="2 3">JCM 6367</strain>
    </source>
</reference>
<evidence type="ECO:0000313" key="3">
    <source>
        <dbReference type="Proteomes" id="UP000466554"/>
    </source>
</evidence>
<organism evidence="2 3">
    <name type="scientific">Mycolicibacterium parafortuitum</name>
    <name type="common">Mycobacterium parafortuitum</name>
    <dbReference type="NCBI Taxonomy" id="39692"/>
    <lineage>
        <taxon>Bacteria</taxon>
        <taxon>Bacillati</taxon>
        <taxon>Actinomycetota</taxon>
        <taxon>Actinomycetes</taxon>
        <taxon>Mycobacteriales</taxon>
        <taxon>Mycobacteriaceae</taxon>
        <taxon>Mycolicibacterium</taxon>
    </lineage>
</organism>
<evidence type="ECO:0000256" key="1">
    <source>
        <dbReference type="SAM" id="MobiDB-lite"/>
    </source>
</evidence>
<dbReference type="AlphaFoldDB" id="A0A7I7U5G0"/>
<evidence type="ECO:0008006" key="4">
    <source>
        <dbReference type="Google" id="ProtNLM"/>
    </source>
</evidence>
<sequence length="385" mass="39824">MCQAGGLIVGWTGIGMNASVRAVLAAGVVAVTGGAVAFSPPIHSLSERVSAVVAPITYTAGSTRILPIADREVLAALINPTLLTGEGASSPFLPALVPNLALADEPAPDGAEDEVAVQNAASDVIESVYRFTRYWANYVSLDLGPWLINWIPFGYLISNQIQIWYPRFVLPVVDSFVYDFLVPVVNDPLNLAVWAQGIGDMINTAVTGVRDGITEEIRYIVTLGWLPFPLPPLPPFPIPGGSLATVSADAGVQLATLDGGDAAVEDTGAEDAGDAAAPADVDAAEPVSQKPTVVREDVATEVEDEVSGEVSEGTAEEDVADDVAEEDAAEEDVAEEDVVDEVEQADEAADESQDDAADEDDTAASDTAGADADGDSGTGTTAGDE</sequence>
<protein>
    <recommendedName>
        <fullName evidence="4">PE family protein</fullName>
    </recommendedName>
</protein>
<accession>A0A7I7U5G0</accession>
<dbReference type="Proteomes" id="UP000466554">
    <property type="component" value="Chromosome"/>
</dbReference>
<feature type="compositionally biased region" description="Low complexity" evidence="1">
    <location>
        <begin position="274"/>
        <end position="287"/>
    </location>
</feature>
<feature type="region of interest" description="Disordered" evidence="1">
    <location>
        <begin position="263"/>
        <end position="385"/>
    </location>
</feature>